<dbReference type="Pfam" id="PF14559">
    <property type="entry name" value="TPR_19"/>
    <property type="match status" value="1"/>
</dbReference>
<name>A0A1V6LS44_9FLAO</name>
<keyword evidence="1" id="KW-0175">Coiled coil</keyword>
<evidence type="ECO:0000259" key="2">
    <source>
        <dbReference type="Pfam" id="PF19413"/>
    </source>
</evidence>
<evidence type="ECO:0000313" key="3">
    <source>
        <dbReference type="EMBL" id="OQD42867.1"/>
    </source>
</evidence>
<dbReference type="AlphaFoldDB" id="A0A1V6LS44"/>
<dbReference type="InterPro" id="IPR011990">
    <property type="entry name" value="TPR-like_helical_dom_sf"/>
</dbReference>
<dbReference type="InterPro" id="IPR030887">
    <property type="entry name" value="Beta-barrel_YaiO"/>
</dbReference>
<comment type="caution">
    <text evidence="3">The sequence shown here is derived from an EMBL/GenBank/DDBJ whole genome shotgun (WGS) entry which is preliminary data.</text>
</comment>
<sequence>MKFYYLHISLLFFFFTIIGKSLAQTTMDADANFITARDLAFSGEKVAARKQLNALLKHYPEYSDASVLLAKLDSWDGNYDNARRQLNKITSNKRNHREAWMAAIRNEKYAQNNQIALGLTQKAISYLGTDEELETLREELITTLTTTPEIQETLKKENQELNRRNTIGVFTGAEAFDMVYDPIYRGELNYQHRSKIGTVIPQIQFSQRLDTIGAQYGLEYYPKINKSWHGYLGYFYSKATIFPNHTAGAEIYKELPKGFEASIGGRYIQFGAGGSVIIGTGSFGWYKGNSYFSARPYVAIKDDGGIGVSGTLLARRYFRDGDTYFGARLTYGFDSQLNQFIANDRLLSETILYLESQRVDLEYQFANKNNSNVYTVNAGVRRQELAFDSGNYFWGFNVGLRYQIRFK</sequence>
<evidence type="ECO:0000313" key="4">
    <source>
        <dbReference type="Proteomes" id="UP000191680"/>
    </source>
</evidence>
<accession>A0A1V6LS44</accession>
<protein>
    <recommendedName>
        <fullName evidence="2">YaiO beta-barrel domain-containing protein</fullName>
    </recommendedName>
</protein>
<dbReference type="SUPFAM" id="SSF48452">
    <property type="entry name" value="TPR-like"/>
    <property type="match status" value="1"/>
</dbReference>
<evidence type="ECO:0000256" key="1">
    <source>
        <dbReference type="SAM" id="Coils"/>
    </source>
</evidence>
<dbReference type="RefSeq" id="WP_080318679.1">
    <property type="nucleotide sequence ID" value="NZ_MTBC01000004.1"/>
</dbReference>
<dbReference type="NCBIfam" id="TIGR04390">
    <property type="entry name" value="OMP_YaiO_dom"/>
    <property type="match status" value="1"/>
</dbReference>
<feature type="domain" description="YaiO beta-barrel" evidence="2">
    <location>
        <begin position="165"/>
        <end position="334"/>
    </location>
</feature>
<dbReference type="EMBL" id="MTBC01000004">
    <property type="protein sequence ID" value="OQD42867.1"/>
    <property type="molecule type" value="Genomic_DNA"/>
</dbReference>
<dbReference type="Pfam" id="PF19413">
    <property type="entry name" value="YaiO"/>
    <property type="match status" value="1"/>
</dbReference>
<dbReference type="Gene3D" id="1.25.40.10">
    <property type="entry name" value="Tetratricopeptide repeat domain"/>
    <property type="match status" value="1"/>
</dbReference>
<dbReference type="OrthoDB" id="742239at2"/>
<keyword evidence="4" id="KW-1185">Reference proteome</keyword>
<reference evidence="3 4" key="1">
    <citation type="submission" date="2016-12" db="EMBL/GenBank/DDBJ databases">
        <authorList>
            <person name="Song W.-J."/>
            <person name="Kurnit D.M."/>
        </authorList>
    </citation>
    <scope>NUCLEOTIDE SEQUENCE [LARGE SCALE GENOMIC DNA]</scope>
    <source>
        <strain evidence="3 4">HSG9</strain>
    </source>
</reference>
<gene>
    <name evidence="3" type="ORF">BUL40_07170</name>
</gene>
<proteinExistence type="predicted"/>
<feature type="coiled-coil region" evidence="1">
    <location>
        <begin position="72"/>
        <end position="99"/>
    </location>
</feature>
<organism evidence="3 4">
    <name type="scientific">Croceivirga radicis</name>
    <dbReference type="NCBI Taxonomy" id="1929488"/>
    <lineage>
        <taxon>Bacteria</taxon>
        <taxon>Pseudomonadati</taxon>
        <taxon>Bacteroidota</taxon>
        <taxon>Flavobacteriia</taxon>
        <taxon>Flavobacteriales</taxon>
        <taxon>Flavobacteriaceae</taxon>
        <taxon>Croceivirga</taxon>
    </lineage>
</organism>
<dbReference type="Proteomes" id="UP000191680">
    <property type="component" value="Unassembled WGS sequence"/>
</dbReference>